<dbReference type="GO" id="GO:0005524">
    <property type="term" value="F:ATP binding"/>
    <property type="evidence" value="ECO:0007669"/>
    <property type="project" value="UniProtKB-KW"/>
</dbReference>
<evidence type="ECO:0000256" key="5">
    <source>
        <dbReference type="ARBA" id="ARBA00022679"/>
    </source>
</evidence>
<dbReference type="InParanoid" id="C1E0D5"/>
<evidence type="ECO:0000256" key="8">
    <source>
        <dbReference type="ARBA" id="ARBA00022777"/>
    </source>
</evidence>
<accession>C1E0D5</accession>
<keyword evidence="6" id="KW-0545">Nucleotide biosynthesis</keyword>
<dbReference type="GO" id="GO:0006227">
    <property type="term" value="P:dUDP biosynthetic process"/>
    <property type="evidence" value="ECO:0007669"/>
    <property type="project" value="TreeGrafter"/>
</dbReference>
<dbReference type="InterPro" id="IPR027417">
    <property type="entry name" value="P-loop_NTPase"/>
</dbReference>
<dbReference type="InterPro" id="IPR018095">
    <property type="entry name" value="Thymidylate_kin_CS"/>
</dbReference>
<dbReference type="KEGG" id="mis:MICPUN_78442"/>
<keyword evidence="12" id="KW-1185">Reference proteome</keyword>
<dbReference type="eggNOG" id="KOG3327">
    <property type="taxonomic scope" value="Eukaryota"/>
</dbReference>
<dbReference type="PANTHER" id="PTHR10344">
    <property type="entry name" value="THYMIDYLATE KINASE"/>
    <property type="match status" value="1"/>
</dbReference>
<dbReference type="OrthoDB" id="425602at2759"/>
<dbReference type="HAMAP" id="MF_00165">
    <property type="entry name" value="Thymidylate_kinase"/>
    <property type="match status" value="1"/>
</dbReference>
<dbReference type="FunFam" id="3.40.50.300:FF:000679">
    <property type="entry name" value="Thymidylate kinase"/>
    <property type="match status" value="1"/>
</dbReference>
<dbReference type="GO" id="GO:0006235">
    <property type="term" value="P:dTTP biosynthetic process"/>
    <property type="evidence" value="ECO:0007669"/>
    <property type="project" value="TreeGrafter"/>
</dbReference>
<dbReference type="Gene3D" id="3.40.50.300">
    <property type="entry name" value="P-loop containing nucleotide triphosphate hydrolases"/>
    <property type="match status" value="1"/>
</dbReference>
<dbReference type="GO" id="GO:0005829">
    <property type="term" value="C:cytosol"/>
    <property type="evidence" value="ECO:0007669"/>
    <property type="project" value="TreeGrafter"/>
</dbReference>
<dbReference type="GO" id="GO:0004550">
    <property type="term" value="F:nucleoside diphosphate kinase activity"/>
    <property type="evidence" value="ECO:0007669"/>
    <property type="project" value="TreeGrafter"/>
</dbReference>
<evidence type="ECO:0000313" key="12">
    <source>
        <dbReference type="Proteomes" id="UP000002009"/>
    </source>
</evidence>
<dbReference type="Pfam" id="PF02223">
    <property type="entry name" value="Thymidylate_kin"/>
    <property type="match status" value="1"/>
</dbReference>
<name>C1E0D5_MICCC</name>
<evidence type="ECO:0000256" key="4">
    <source>
        <dbReference type="ARBA" id="ARBA00017144"/>
    </source>
</evidence>
<dbReference type="AlphaFoldDB" id="C1E0D5"/>
<dbReference type="STRING" id="296587.C1E0D5"/>
<keyword evidence="5" id="KW-0808">Transferase</keyword>
<keyword evidence="9" id="KW-0067">ATP-binding</keyword>
<keyword evidence="7" id="KW-0547">Nucleotide-binding</keyword>
<dbReference type="GO" id="GO:0005739">
    <property type="term" value="C:mitochondrion"/>
    <property type="evidence" value="ECO:0007669"/>
    <property type="project" value="TreeGrafter"/>
</dbReference>
<protein>
    <recommendedName>
        <fullName evidence="4">Thymidylate kinase</fullName>
        <ecNumber evidence="3">2.7.4.9</ecNumber>
    </recommendedName>
</protein>
<keyword evidence="8" id="KW-0418">Kinase</keyword>
<evidence type="ECO:0000256" key="1">
    <source>
        <dbReference type="ARBA" id="ARBA00004992"/>
    </source>
</evidence>
<dbReference type="GeneID" id="8241218"/>
<evidence type="ECO:0000256" key="7">
    <source>
        <dbReference type="ARBA" id="ARBA00022741"/>
    </source>
</evidence>
<dbReference type="SUPFAM" id="SSF52540">
    <property type="entry name" value="P-loop containing nucleoside triphosphate hydrolases"/>
    <property type="match status" value="1"/>
</dbReference>
<dbReference type="GO" id="GO:0006233">
    <property type="term" value="P:dTDP biosynthetic process"/>
    <property type="evidence" value="ECO:0007669"/>
    <property type="project" value="InterPro"/>
</dbReference>
<dbReference type="PROSITE" id="PS01331">
    <property type="entry name" value="THYMIDYLATE_KINASE"/>
    <property type="match status" value="1"/>
</dbReference>
<evidence type="ECO:0000256" key="3">
    <source>
        <dbReference type="ARBA" id="ARBA00012980"/>
    </source>
</evidence>
<evidence type="ECO:0000256" key="6">
    <source>
        <dbReference type="ARBA" id="ARBA00022727"/>
    </source>
</evidence>
<dbReference type="GO" id="GO:0004798">
    <property type="term" value="F:dTMP kinase activity"/>
    <property type="evidence" value="ECO:0007669"/>
    <property type="project" value="UniProtKB-EC"/>
</dbReference>
<dbReference type="EC" id="2.7.4.9" evidence="3"/>
<dbReference type="GO" id="GO:0005634">
    <property type="term" value="C:nucleus"/>
    <property type="evidence" value="ECO:0007669"/>
    <property type="project" value="TreeGrafter"/>
</dbReference>
<proteinExistence type="inferred from homology"/>
<evidence type="ECO:0000313" key="11">
    <source>
        <dbReference type="EMBL" id="ACO60799.1"/>
    </source>
</evidence>
<feature type="domain" description="Thymidylate kinase-like" evidence="10">
    <location>
        <begin position="15"/>
        <end position="193"/>
    </location>
</feature>
<dbReference type="EMBL" id="CP001323">
    <property type="protein sequence ID" value="ACO60799.1"/>
    <property type="molecule type" value="Genomic_DNA"/>
</dbReference>
<gene>
    <name evidence="11" type="ORF">MICPUN_78442</name>
</gene>
<evidence type="ECO:0000259" key="10">
    <source>
        <dbReference type="Pfam" id="PF02223"/>
    </source>
</evidence>
<dbReference type="NCBIfam" id="TIGR00041">
    <property type="entry name" value="DTMP_kinase"/>
    <property type="match status" value="1"/>
</dbReference>
<dbReference type="InterPro" id="IPR039430">
    <property type="entry name" value="Thymidylate_kin-like_dom"/>
</dbReference>
<dbReference type="RefSeq" id="XP_002499541.1">
    <property type="nucleotide sequence ID" value="XM_002499495.1"/>
</dbReference>
<reference evidence="11 12" key="1">
    <citation type="journal article" date="2009" name="Science">
        <title>Green evolution and dynamic adaptations revealed by genomes of the marine picoeukaryotes Micromonas.</title>
        <authorList>
            <person name="Worden A.Z."/>
            <person name="Lee J.H."/>
            <person name="Mock T."/>
            <person name="Rouze P."/>
            <person name="Simmons M.P."/>
            <person name="Aerts A.L."/>
            <person name="Allen A.E."/>
            <person name="Cuvelier M.L."/>
            <person name="Derelle E."/>
            <person name="Everett M.V."/>
            <person name="Foulon E."/>
            <person name="Grimwood J."/>
            <person name="Gundlach H."/>
            <person name="Henrissat B."/>
            <person name="Napoli C."/>
            <person name="McDonald S.M."/>
            <person name="Parker M.S."/>
            <person name="Rombauts S."/>
            <person name="Salamov A."/>
            <person name="Von Dassow P."/>
            <person name="Badger J.H."/>
            <person name="Coutinho P.M."/>
            <person name="Demir E."/>
            <person name="Dubchak I."/>
            <person name="Gentemann C."/>
            <person name="Eikrem W."/>
            <person name="Gready J.E."/>
            <person name="John U."/>
            <person name="Lanier W."/>
            <person name="Lindquist E.A."/>
            <person name="Lucas S."/>
            <person name="Mayer K.F."/>
            <person name="Moreau H."/>
            <person name="Not F."/>
            <person name="Otillar R."/>
            <person name="Panaud O."/>
            <person name="Pangilinan J."/>
            <person name="Paulsen I."/>
            <person name="Piegu B."/>
            <person name="Poliakov A."/>
            <person name="Robbens S."/>
            <person name="Schmutz J."/>
            <person name="Toulza E."/>
            <person name="Wyss T."/>
            <person name="Zelensky A."/>
            <person name="Zhou K."/>
            <person name="Armbrust E.V."/>
            <person name="Bhattacharya D."/>
            <person name="Goodenough U.W."/>
            <person name="Van de Peer Y."/>
            <person name="Grigoriev I.V."/>
        </authorList>
    </citation>
    <scope>NUCLEOTIDE SEQUENCE [LARGE SCALE GENOMIC DNA]</scope>
    <source>
        <strain evidence="12">RCC299 / NOUM17</strain>
    </source>
</reference>
<dbReference type="Proteomes" id="UP000002009">
    <property type="component" value="Chromosome 2"/>
</dbReference>
<organism evidence="11 12">
    <name type="scientific">Micromonas commoda (strain RCC299 / NOUM17 / CCMP2709)</name>
    <name type="common">Picoplanktonic green alga</name>
    <dbReference type="NCBI Taxonomy" id="296587"/>
    <lineage>
        <taxon>Eukaryota</taxon>
        <taxon>Viridiplantae</taxon>
        <taxon>Chlorophyta</taxon>
        <taxon>Mamiellophyceae</taxon>
        <taxon>Mamiellales</taxon>
        <taxon>Mamiellaceae</taxon>
        <taxon>Micromonas</taxon>
    </lineage>
</organism>
<dbReference type="FunCoup" id="C1E0D5">
    <property type="interactions" value="1574"/>
</dbReference>
<dbReference type="CDD" id="cd01672">
    <property type="entry name" value="TMPK"/>
    <property type="match status" value="1"/>
</dbReference>
<comment type="pathway">
    <text evidence="1">Pyrimidine metabolism; dTTP biosynthesis.</text>
</comment>
<evidence type="ECO:0000256" key="2">
    <source>
        <dbReference type="ARBA" id="ARBA00009776"/>
    </source>
</evidence>
<dbReference type="OMA" id="YWHQFDA"/>
<dbReference type="PANTHER" id="PTHR10344:SF1">
    <property type="entry name" value="THYMIDYLATE KINASE"/>
    <property type="match status" value="1"/>
</dbReference>
<dbReference type="InterPro" id="IPR018094">
    <property type="entry name" value="Thymidylate_kinase"/>
</dbReference>
<sequence length="216" mass="24019">MAVPKAAARGAFILFEGVDRCGKTTQSTKLVESLKAAGVNAELWRYPDRTTEMGKMINAYLQSSLDMDDGAIHLLFSANRWEKRAAMEKALGDGVTLVVDRYSYSGVAFTAAKEVPGLDLEWCKAPERGLLRPDAVLYLDMPVDAAKTRGGFGEERYETGELQERVRTHFRVLREDWWTIIDASGTIDDVHSKCAAAADEAIQRCREGAELARLWD</sequence>
<comment type="similarity">
    <text evidence="2">Belongs to the thymidylate kinase family.</text>
</comment>
<evidence type="ECO:0000256" key="9">
    <source>
        <dbReference type="ARBA" id="ARBA00022840"/>
    </source>
</evidence>